<dbReference type="InterPro" id="IPR054612">
    <property type="entry name" value="Phage_capsid-like_C"/>
</dbReference>
<evidence type="ECO:0000313" key="4">
    <source>
        <dbReference type="EMBL" id="PFC69949.1"/>
    </source>
</evidence>
<evidence type="ECO:0000256" key="1">
    <source>
        <dbReference type="ARBA" id="ARBA00004328"/>
    </source>
</evidence>
<comment type="caution">
    <text evidence="4">The sequence shown here is derived from an EMBL/GenBank/DDBJ whole genome shotgun (WGS) entry which is preliminary data.</text>
</comment>
<evidence type="ECO:0000313" key="5">
    <source>
        <dbReference type="Proteomes" id="UP000220226"/>
    </source>
</evidence>
<evidence type="ECO:0000259" key="3">
    <source>
        <dbReference type="Pfam" id="PF05065"/>
    </source>
</evidence>
<evidence type="ECO:0000256" key="2">
    <source>
        <dbReference type="SAM" id="Coils"/>
    </source>
</evidence>
<feature type="domain" description="Phage capsid-like C-terminal" evidence="3">
    <location>
        <begin position="103"/>
        <end position="382"/>
    </location>
</feature>
<dbReference type="Pfam" id="PF05065">
    <property type="entry name" value="Phage_capsid"/>
    <property type="match status" value="1"/>
</dbReference>
<keyword evidence="2" id="KW-0175">Coiled coil</keyword>
<dbReference type="RefSeq" id="WP_098289269.1">
    <property type="nucleotide sequence ID" value="NZ_NTQT01000045.1"/>
</dbReference>
<comment type="subcellular location">
    <subcellularLocation>
        <location evidence="1">Virion</location>
    </subcellularLocation>
</comment>
<gene>
    <name evidence="4" type="ORF">CN290_28655</name>
</gene>
<feature type="coiled-coil region" evidence="2">
    <location>
        <begin position="19"/>
        <end position="56"/>
    </location>
</feature>
<dbReference type="EMBL" id="NTQT01000045">
    <property type="protein sequence ID" value="PFC69949.1"/>
    <property type="molecule type" value="Genomic_DNA"/>
</dbReference>
<protein>
    <submittedName>
        <fullName evidence="4">Phage major capsid protein</fullName>
    </submittedName>
</protein>
<dbReference type="Gene3D" id="3.30.2400.10">
    <property type="entry name" value="Major capsid protein gp5"/>
    <property type="match status" value="1"/>
</dbReference>
<name>A0A2A8XVM2_BACCE</name>
<dbReference type="InterPro" id="IPR024455">
    <property type="entry name" value="Phage_capsid"/>
</dbReference>
<accession>A0A2A8XVM2</accession>
<dbReference type="Proteomes" id="UP000220226">
    <property type="component" value="Unassembled WGS sequence"/>
</dbReference>
<organism evidence="4 5">
    <name type="scientific">Bacillus cereus</name>
    <dbReference type="NCBI Taxonomy" id="1396"/>
    <lineage>
        <taxon>Bacteria</taxon>
        <taxon>Bacillati</taxon>
        <taxon>Bacillota</taxon>
        <taxon>Bacilli</taxon>
        <taxon>Bacillales</taxon>
        <taxon>Bacillaceae</taxon>
        <taxon>Bacillus</taxon>
        <taxon>Bacillus cereus group</taxon>
    </lineage>
</organism>
<dbReference type="Gene3D" id="3.30.2320.10">
    <property type="entry name" value="hypothetical protein PF0899 domain"/>
    <property type="match status" value="1"/>
</dbReference>
<proteinExistence type="predicted"/>
<dbReference type="AlphaFoldDB" id="A0A2A8XVM2"/>
<reference evidence="4 5" key="1">
    <citation type="submission" date="2017-09" db="EMBL/GenBank/DDBJ databases">
        <title>Large-scale bioinformatics analysis of Bacillus genomes uncovers conserved roles of natural products in bacterial physiology.</title>
        <authorList>
            <consortium name="Agbiome Team Llc"/>
            <person name="Bleich R.M."/>
            <person name="Grubbs K.J."/>
            <person name="Santa Maria K.C."/>
            <person name="Allen S.E."/>
            <person name="Farag S."/>
            <person name="Shank E.A."/>
            <person name="Bowers A."/>
        </authorList>
    </citation>
    <scope>NUCLEOTIDE SEQUENCE [LARGE SCALE GENOMIC DNA]</scope>
    <source>
        <strain evidence="4 5">AFS025165</strain>
    </source>
</reference>
<dbReference type="SUPFAM" id="SSF56563">
    <property type="entry name" value="Major capsid protein gp5"/>
    <property type="match status" value="1"/>
</dbReference>
<dbReference type="NCBIfam" id="TIGR01554">
    <property type="entry name" value="major_cap_HK97"/>
    <property type="match status" value="1"/>
</dbReference>
<sequence length="388" mass="42492">MKTLQEILARKAEIRTLLQGDQEVDLAALETELRELEEAQKQIETRQRLLKEAEVINNNVEPETRTVIETFNNEPPQPDVELEASEKRGQALMENRAVTVGSGNVVLPKHTASDIRPTFNEVSTLIDRVSTKTLKGGESYQQPYLESYGEGDYTTEGNDYANAETKFGYADITKAKITAYSEDTEELQKLPAANYDGEVMKGITVATRKKITREILIGTGATNRLIGIFSTAAKAIDPTTDLEISKIDASTLDDIIYSYGGDEDVEDAAVLILNKKDLKAFAKLRTDDGKKVYNVVSNGNSGTIDGVPFIINSACKAVSDAATTAGQFNMAYGPLSNYQLTIFSDMDVQRSTDFKFKQGMIAHRGSVFAGGNVISKNGFLRVKKAATV</sequence>